<dbReference type="NCBIfam" id="NF003916">
    <property type="entry name" value="PRK05442.1"/>
    <property type="match status" value="1"/>
</dbReference>
<dbReference type="SUPFAM" id="SSF51735">
    <property type="entry name" value="NAD(P)-binding Rossmann-fold domains"/>
    <property type="match status" value="1"/>
</dbReference>
<feature type="binding site" evidence="6 9">
    <location>
        <begin position="142"/>
        <end position="144"/>
    </location>
    <ligand>
        <name>NAD(+)</name>
        <dbReference type="ChEBI" id="CHEBI:57540"/>
    </ligand>
</feature>
<feature type="domain" description="Lactate/malate dehydrogenase C-terminal" evidence="11">
    <location>
        <begin position="170"/>
        <end position="329"/>
    </location>
</feature>
<feature type="binding site" evidence="6 8">
    <location>
        <position position="175"/>
    </location>
    <ligand>
        <name>substrate</name>
    </ligand>
</feature>
<dbReference type="Gene3D" id="3.90.110.10">
    <property type="entry name" value="Lactate dehydrogenase/glycoside hydrolase, family 4, C-terminal"/>
    <property type="match status" value="1"/>
</dbReference>
<evidence type="ECO:0000256" key="3">
    <source>
        <dbReference type="ARBA" id="ARBA00020382"/>
    </source>
</evidence>
<evidence type="ECO:0000256" key="9">
    <source>
        <dbReference type="PIRSR" id="PIRSR000102-3"/>
    </source>
</evidence>
<feature type="domain" description="Lactate/malate dehydrogenase N-terminal" evidence="10">
    <location>
        <begin position="19"/>
        <end position="158"/>
    </location>
</feature>
<dbReference type="FunFam" id="3.90.110.10:FF:000002">
    <property type="entry name" value="Malate dehydrogenase"/>
    <property type="match status" value="1"/>
</dbReference>
<evidence type="ECO:0000259" key="10">
    <source>
        <dbReference type="Pfam" id="PF00056"/>
    </source>
</evidence>
<evidence type="ECO:0000256" key="1">
    <source>
        <dbReference type="ARBA" id="ARBA00009613"/>
    </source>
</evidence>
<dbReference type="InterPro" id="IPR010945">
    <property type="entry name" value="Malate_DH_type2"/>
</dbReference>
<sequence length="337" mass="35997">MDSLLEPVSAHSTATTPVNVTVTGAGGNIAYSLLWRIAAGEVWGPQQKVNLTLLEIPDAVRVAEGVAMELADSAFPLINTLNVTDDQTRAFDGTNAAFLVGAKPRGKGESREDLLSANGRIFTAQGEALNRGAASDVRVLVVGNPANTNAYIASKSAPDIAPERFNAMMRLDHNRAASLLAKKLDVPVGDLDGLVVWGNHSDTQFPDIEFLRAAQHQVGDQIDRDWYVGEFIGRVAKRGAEIIDVRGSSSAASAASAAIDHMRDWVQGTGGRWTTVAMPSTGEYGVDKGLVFGFPTVGVNGRWSVVEGLELAEFQRERIDRNIAALREEAAVADSLF</sequence>
<gene>
    <name evidence="6" type="primary">mdh</name>
    <name evidence="12" type="ORF">G7Y29_08295</name>
</gene>
<dbReference type="Pfam" id="PF02866">
    <property type="entry name" value="Ldh_1_C"/>
    <property type="match status" value="1"/>
</dbReference>
<evidence type="ECO:0000256" key="7">
    <source>
        <dbReference type="PIRSR" id="PIRSR000102-1"/>
    </source>
</evidence>
<name>A0A7T0PDE4_9CORY</name>
<dbReference type="KEGG" id="cqn:G7Y29_08295"/>
<dbReference type="FunFam" id="3.40.50.720:FF:000010">
    <property type="entry name" value="Malate dehydrogenase"/>
    <property type="match status" value="1"/>
</dbReference>
<dbReference type="InterPro" id="IPR001557">
    <property type="entry name" value="L-lactate/malate_DH"/>
</dbReference>
<feature type="binding site" evidence="6 8">
    <location>
        <position position="144"/>
    </location>
    <ligand>
        <name>substrate</name>
    </ligand>
</feature>
<dbReference type="AlphaFoldDB" id="A0A7T0PDE4"/>
<dbReference type="Gene3D" id="3.40.50.720">
    <property type="entry name" value="NAD(P)-binding Rossmann-like Domain"/>
    <property type="match status" value="1"/>
</dbReference>
<evidence type="ECO:0000256" key="2">
    <source>
        <dbReference type="ARBA" id="ARBA00012995"/>
    </source>
</evidence>
<comment type="catalytic activity">
    <reaction evidence="6">
        <text>(S)-malate + NAD(+) = oxaloacetate + NADH + H(+)</text>
        <dbReference type="Rhea" id="RHEA:21432"/>
        <dbReference type="ChEBI" id="CHEBI:15378"/>
        <dbReference type="ChEBI" id="CHEBI:15589"/>
        <dbReference type="ChEBI" id="CHEBI:16452"/>
        <dbReference type="ChEBI" id="CHEBI:57540"/>
        <dbReference type="ChEBI" id="CHEBI:57945"/>
        <dbReference type="EC" id="1.1.1.37"/>
    </reaction>
</comment>
<dbReference type="EC" id="1.1.1.37" evidence="2 6"/>
<keyword evidence="13" id="KW-1185">Reference proteome</keyword>
<proteinExistence type="inferred from homology"/>
<accession>A0A7T0PDE4</accession>
<dbReference type="Pfam" id="PF00056">
    <property type="entry name" value="Ldh_1_N"/>
    <property type="match status" value="1"/>
</dbReference>
<dbReference type="InterPro" id="IPR022383">
    <property type="entry name" value="Lactate/malate_DH_C"/>
</dbReference>
<evidence type="ECO:0000256" key="6">
    <source>
        <dbReference type="HAMAP-Rule" id="MF_01517"/>
    </source>
</evidence>
<dbReference type="EMBL" id="CP064955">
    <property type="protein sequence ID" value="QPK82858.1"/>
    <property type="molecule type" value="Genomic_DNA"/>
</dbReference>
<dbReference type="NCBIfam" id="TIGR01759">
    <property type="entry name" value="MalateDH-SF1"/>
    <property type="match status" value="1"/>
</dbReference>
<evidence type="ECO:0000313" key="12">
    <source>
        <dbReference type="EMBL" id="QPK82858.1"/>
    </source>
</evidence>
<evidence type="ECO:0000313" key="13">
    <source>
        <dbReference type="Proteomes" id="UP000594586"/>
    </source>
</evidence>
<comment type="function">
    <text evidence="6">Catalyzes the reversible oxidation of malate to oxaloacetate.</text>
</comment>
<feature type="binding site" evidence="6 8">
    <location>
        <position position="105"/>
    </location>
    <ligand>
        <name>substrate</name>
    </ligand>
</feature>
<dbReference type="PANTHER" id="PTHR23382">
    <property type="entry name" value="MALATE DEHYDROGENASE"/>
    <property type="match status" value="1"/>
</dbReference>
<dbReference type="InterPro" id="IPR015955">
    <property type="entry name" value="Lactate_DH/Glyco_Ohase_4_C"/>
</dbReference>
<evidence type="ECO:0000256" key="5">
    <source>
        <dbReference type="ARBA" id="ARBA00023027"/>
    </source>
</evidence>
<dbReference type="GO" id="GO:0006099">
    <property type="term" value="P:tricarboxylic acid cycle"/>
    <property type="evidence" value="ECO:0007669"/>
    <property type="project" value="UniProtKB-UniRule"/>
</dbReference>
<dbReference type="GO" id="GO:0006108">
    <property type="term" value="P:malate metabolic process"/>
    <property type="evidence" value="ECO:0007669"/>
    <property type="project" value="InterPro"/>
</dbReference>
<comment type="similarity">
    <text evidence="1 6">Belongs to the LDH/MDH superfamily. MDH type 2 family.</text>
</comment>
<evidence type="ECO:0000256" key="4">
    <source>
        <dbReference type="ARBA" id="ARBA00023002"/>
    </source>
</evidence>
<dbReference type="InterPro" id="IPR036291">
    <property type="entry name" value="NAD(P)-bd_dom_sf"/>
</dbReference>
<keyword evidence="5 6" id="KW-0520">NAD</keyword>
<feature type="binding site" evidence="6 8">
    <location>
        <position position="111"/>
    </location>
    <ligand>
        <name>substrate</name>
    </ligand>
</feature>
<feature type="active site" description="Proton acceptor" evidence="6 7">
    <location>
        <position position="200"/>
    </location>
</feature>
<reference evidence="12 13" key="1">
    <citation type="submission" date="2020-11" db="EMBL/GenBank/DDBJ databases">
        <title>Corynebacterium sp. MC1420.</title>
        <authorList>
            <person name="Zhou J."/>
        </authorList>
    </citation>
    <scope>NUCLEOTIDE SEQUENCE [LARGE SCALE GENOMIC DNA]</scope>
    <source>
        <strain evidence="12 13">MC1420</strain>
    </source>
</reference>
<feature type="binding site" evidence="6">
    <location>
        <position position="125"/>
    </location>
    <ligand>
        <name>NAD(+)</name>
        <dbReference type="ChEBI" id="CHEBI:57540"/>
    </ligand>
</feature>
<evidence type="ECO:0000256" key="8">
    <source>
        <dbReference type="PIRSR" id="PIRSR000102-2"/>
    </source>
</evidence>
<feature type="binding site" evidence="6 9">
    <location>
        <position position="118"/>
    </location>
    <ligand>
        <name>NAD(+)</name>
        <dbReference type="ChEBI" id="CHEBI:57540"/>
    </ligand>
</feature>
<keyword evidence="6" id="KW-0816">Tricarboxylic acid cycle</keyword>
<dbReference type="RefSeq" id="WP_165004483.1">
    <property type="nucleotide sequence ID" value="NZ_CP064955.1"/>
</dbReference>
<dbReference type="Proteomes" id="UP000594586">
    <property type="component" value="Chromosome"/>
</dbReference>
<organism evidence="12 13">
    <name type="scientific">Corynebacterium qintianiae</name>
    <dbReference type="NCBI Taxonomy" id="2709392"/>
    <lineage>
        <taxon>Bacteria</taxon>
        <taxon>Bacillati</taxon>
        <taxon>Actinomycetota</taxon>
        <taxon>Actinomycetes</taxon>
        <taxon>Mycobacteriales</taxon>
        <taxon>Corynebacteriaceae</taxon>
        <taxon>Corynebacterium</taxon>
    </lineage>
</organism>
<dbReference type="SUPFAM" id="SSF56327">
    <property type="entry name" value="LDH C-terminal domain-like"/>
    <property type="match status" value="1"/>
</dbReference>
<dbReference type="PIRSF" id="PIRSF000102">
    <property type="entry name" value="Lac_mal_DH"/>
    <property type="match status" value="1"/>
</dbReference>
<feature type="binding site" evidence="6">
    <location>
        <begin position="24"/>
        <end position="30"/>
    </location>
    <ligand>
        <name>NAD(+)</name>
        <dbReference type="ChEBI" id="CHEBI:57540"/>
    </ligand>
</feature>
<keyword evidence="4 6" id="KW-0560">Oxidoreductase</keyword>
<evidence type="ECO:0000259" key="11">
    <source>
        <dbReference type="Pfam" id="PF02866"/>
    </source>
</evidence>
<dbReference type="InterPro" id="IPR001236">
    <property type="entry name" value="Lactate/malate_DH_N"/>
</dbReference>
<dbReference type="HAMAP" id="MF_01517">
    <property type="entry name" value="Malate_dehydrog_2"/>
    <property type="match status" value="1"/>
</dbReference>
<dbReference type="GO" id="GO:0030060">
    <property type="term" value="F:L-malate dehydrogenase (NAD+) activity"/>
    <property type="evidence" value="ECO:0007669"/>
    <property type="project" value="UniProtKB-UniRule"/>
</dbReference>
<protein>
    <recommendedName>
        <fullName evidence="3 6">Malate dehydrogenase</fullName>
        <ecNumber evidence="2 6">1.1.1.37</ecNumber>
    </recommendedName>
</protein>